<protein>
    <recommendedName>
        <fullName evidence="1">NIF system FeS cluster assembly NifU N-terminal domain-containing protein</fullName>
    </recommendedName>
</protein>
<evidence type="ECO:0000313" key="2">
    <source>
        <dbReference type="EMBL" id="KKQ90332.1"/>
    </source>
</evidence>
<dbReference type="PATRIC" id="fig|1618332.3.peg.370"/>
<dbReference type="AlphaFoldDB" id="A0A0G0LGX5"/>
<dbReference type="CDD" id="cd06664">
    <property type="entry name" value="IscU_like"/>
    <property type="match status" value="1"/>
</dbReference>
<evidence type="ECO:0000259" key="1">
    <source>
        <dbReference type="Pfam" id="PF01592"/>
    </source>
</evidence>
<dbReference type="STRING" id="1618332.UT15_C0015G0005"/>
<dbReference type="Proteomes" id="UP000033862">
    <property type="component" value="Unassembled WGS sequence"/>
</dbReference>
<organism evidence="2 3">
    <name type="scientific">Berkelbacteria bacterium GW2011_GWA1_39_10</name>
    <dbReference type="NCBI Taxonomy" id="1618332"/>
    <lineage>
        <taxon>Bacteria</taxon>
        <taxon>Candidatus Berkelbacteria</taxon>
    </lineage>
</organism>
<dbReference type="GO" id="GO:0016226">
    <property type="term" value="P:iron-sulfur cluster assembly"/>
    <property type="evidence" value="ECO:0007669"/>
    <property type="project" value="InterPro"/>
</dbReference>
<dbReference type="PANTHER" id="PTHR10093">
    <property type="entry name" value="IRON-SULFUR CLUSTER ASSEMBLY ENZYME NIFU HOMOLOG"/>
    <property type="match status" value="1"/>
</dbReference>
<feature type="domain" description="NIF system FeS cluster assembly NifU N-terminal" evidence="1">
    <location>
        <begin position="11"/>
        <end position="136"/>
    </location>
</feature>
<comment type="caution">
    <text evidence="2">The sequence shown here is derived from an EMBL/GenBank/DDBJ whole genome shotgun (WGS) entry which is preliminary data.</text>
</comment>
<accession>A0A0G0LGX5</accession>
<gene>
    <name evidence="2" type="ORF">UT15_C0015G0005</name>
</gene>
<dbReference type="GO" id="GO:0005506">
    <property type="term" value="F:iron ion binding"/>
    <property type="evidence" value="ECO:0007669"/>
    <property type="project" value="InterPro"/>
</dbReference>
<dbReference type="Gene3D" id="3.90.1010.10">
    <property type="match status" value="1"/>
</dbReference>
<name>A0A0G0LGX5_9BACT</name>
<evidence type="ECO:0000313" key="3">
    <source>
        <dbReference type="Proteomes" id="UP000033862"/>
    </source>
</evidence>
<proteinExistence type="predicted"/>
<dbReference type="GO" id="GO:0051536">
    <property type="term" value="F:iron-sulfur cluster binding"/>
    <property type="evidence" value="ECO:0007669"/>
    <property type="project" value="InterPro"/>
</dbReference>
<dbReference type="InterPro" id="IPR002871">
    <property type="entry name" value="NIF_FeS_clus_asmbl_NifU_N"/>
</dbReference>
<dbReference type="SUPFAM" id="SSF82649">
    <property type="entry name" value="SufE/NifU"/>
    <property type="match status" value="1"/>
</dbReference>
<dbReference type="Pfam" id="PF01592">
    <property type="entry name" value="NifU_N"/>
    <property type="match status" value="1"/>
</dbReference>
<sequence>MEETMTIEKLYSRKVMNHFLHPKNMGQIKNPSGVGRVGNPVCGDVMELSLKIKPAKDINQSKITDVKFKTFGCGAAIASSSMMTEIVKGKTVSEAIKITNNAVTEALGGLPPVKRHCSVLAKEALVKAIDNWKQKSIHSTSSGHSML</sequence>
<dbReference type="EMBL" id="LBVS01000015">
    <property type="protein sequence ID" value="KKQ90332.1"/>
    <property type="molecule type" value="Genomic_DNA"/>
</dbReference>
<reference evidence="2 3" key="1">
    <citation type="journal article" date="2015" name="Nature">
        <title>rRNA introns, odd ribosomes, and small enigmatic genomes across a large radiation of phyla.</title>
        <authorList>
            <person name="Brown C.T."/>
            <person name="Hug L.A."/>
            <person name="Thomas B.C."/>
            <person name="Sharon I."/>
            <person name="Castelle C.J."/>
            <person name="Singh A."/>
            <person name="Wilkins M.J."/>
            <person name="Williams K.H."/>
            <person name="Banfield J.F."/>
        </authorList>
    </citation>
    <scope>NUCLEOTIDE SEQUENCE [LARGE SCALE GENOMIC DNA]</scope>
</reference>